<dbReference type="Proteomes" id="UP000609531">
    <property type="component" value="Unassembled WGS sequence"/>
</dbReference>
<gene>
    <name evidence="1" type="ORF">JCR33_08445</name>
</gene>
<comment type="caution">
    <text evidence="1">The sequence shown here is derived from an EMBL/GenBank/DDBJ whole genome shotgun (WGS) entry which is preliminary data.</text>
</comment>
<dbReference type="RefSeq" id="WP_198881613.1">
    <property type="nucleotide sequence ID" value="NZ_JAEKJA010000006.1"/>
</dbReference>
<dbReference type="AlphaFoldDB" id="A0A934IPK2"/>
<sequence length="132" mass="13525">MRALRLLFVVPVLSGAAGGCALFRPIEVRTAEPACRDMGDGSGLLVCQDGGSVRVVTTTGVDGATPQSPESLEARVLDTIDVASLPVGREGPMVQVANPSISACVSATAMDEAAVSTTLTMTCRLTFDVAVE</sequence>
<evidence type="ECO:0000313" key="2">
    <source>
        <dbReference type="Proteomes" id="UP000609531"/>
    </source>
</evidence>
<organism evidence="1 2">
    <name type="scientific">Acuticoccus mangrovi</name>
    <dbReference type="NCBI Taxonomy" id="2796142"/>
    <lineage>
        <taxon>Bacteria</taxon>
        <taxon>Pseudomonadati</taxon>
        <taxon>Pseudomonadota</taxon>
        <taxon>Alphaproteobacteria</taxon>
        <taxon>Hyphomicrobiales</taxon>
        <taxon>Amorphaceae</taxon>
        <taxon>Acuticoccus</taxon>
    </lineage>
</organism>
<evidence type="ECO:0000313" key="1">
    <source>
        <dbReference type="EMBL" id="MBJ3775710.1"/>
    </source>
</evidence>
<dbReference type="EMBL" id="JAEKJA010000006">
    <property type="protein sequence ID" value="MBJ3775710.1"/>
    <property type="molecule type" value="Genomic_DNA"/>
</dbReference>
<dbReference type="PROSITE" id="PS51257">
    <property type="entry name" value="PROKAR_LIPOPROTEIN"/>
    <property type="match status" value="1"/>
</dbReference>
<name>A0A934IPK2_9HYPH</name>
<keyword evidence="2" id="KW-1185">Reference proteome</keyword>
<accession>A0A934IPK2</accession>
<reference evidence="1" key="1">
    <citation type="submission" date="2020-12" db="EMBL/GenBank/DDBJ databases">
        <title>Bacterial taxonomy.</title>
        <authorList>
            <person name="Pan X."/>
        </authorList>
    </citation>
    <scope>NUCLEOTIDE SEQUENCE</scope>
    <source>
        <strain evidence="1">B2012</strain>
    </source>
</reference>
<protein>
    <submittedName>
        <fullName evidence="1">Uncharacterized protein</fullName>
    </submittedName>
</protein>
<proteinExistence type="predicted"/>